<comment type="similarity">
    <text evidence="1">Belongs to the UPF0489 family.</text>
</comment>
<organism evidence="2 3">
    <name type="scientific">Cylindrotheca closterium</name>
    <dbReference type="NCBI Taxonomy" id="2856"/>
    <lineage>
        <taxon>Eukaryota</taxon>
        <taxon>Sar</taxon>
        <taxon>Stramenopiles</taxon>
        <taxon>Ochrophyta</taxon>
        <taxon>Bacillariophyta</taxon>
        <taxon>Bacillariophyceae</taxon>
        <taxon>Bacillariophycidae</taxon>
        <taxon>Bacillariales</taxon>
        <taxon>Bacillariaceae</taxon>
        <taxon>Cylindrotheca</taxon>
    </lineage>
</organism>
<evidence type="ECO:0000256" key="1">
    <source>
        <dbReference type="ARBA" id="ARBA00007099"/>
    </source>
</evidence>
<evidence type="ECO:0000313" key="3">
    <source>
        <dbReference type="Proteomes" id="UP001295423"/>
    </source>
</evidence>
<sequence>MIHFDAHPDLACPTSQCPAVSCFTPRKEMTLTRKNLYELLDLSETGIAEWIIPLVVAAELKTINWVKPGFSSQFPLGRHLYNVGAYHDDDNDANDSAPSVQSFLDLPDTAIIKTDFDMPYYQDDGAVVESASDLLLAQQLELVVTELPTTQTLLNHRDGDDDDNTKKWALDICLDYFACQNPFLSDIDKVNPAVTKALLQVMSAAEVGPGRTSADLKQLVAAMLEDGNSIPNMDPLAKYFDSAETANDHLTALKRFTDQDSSLRSLVLKAIPNWDMPHDVPSADKEKILEAIRDMEEALSKEDCTSPPFLITICRSSDDEFTPPWLVEFIQVQVLELLDRIFYIRSTGEPQSLCIVKDYGEWEGSTI</sequence>
<comment type="caution">
    <text evidence="2">The sequence shown here is derived from an EMBL/GenBank/DDBJ whole genome shotgun (WGS) entry which is preliminary data.</text>
</comment>
<protein>
    <submittedName>
        <fullName evidence="2">Uncharacterized protein</fullName>
    </submittedName>
</protein>
<dbReference type="Proteomes" id="UP001295423">
    <property type="component" value="Unassembled WGS sequence"/>
</dbReference>
<evidence type="ECO:0000313" key="2">
    <source>
        <dbReference type="EMBL" id="CAJ1946046.1"/>
    </source>
</evidence>
<dbReference type="AlphaFoldDB" id="A0AAD2FML6"/>
<proteinExistence type="inferred from homology"/>
<dbReference type="EMBL" id="CAKOGP040001557">
    <property type="protein sequence ID" value="CAJ1946046.1"/>
    <property type="molecule type" value="Genomic_DNA"/>
</dbReference>
<keyword evidence="3" id="KW-1185">Reference proteome</keyword>
<dbReference type="InterPro" id="IPR024131">
    <property type="entry name" value="UPF0489"/>
</dbReference>
<dbReference type="PANTHER" id="PTHR13225">
    <property type="entry name" value="MISEXPRESSION SUPPRESSOR OF RAS 6"/>
    <property type="match status" value="1"/>
</dbReference>
<name>A0AAD2FML6_9STRA</name>
<gene>
    <name evidence="2" type="ORF">CYCCA115_LOCUS10187</name>
</gene>
<reference evidence="2" key="1">
    <citation type="submission" date="2023-08" db="EMBL/GenBank/DDBJ databases">
        <authorList>
            <person name="Audoor S."/>
            <person name="Bilcke G."/>
        </authorList>
    </citation>
    <scope>NUCLEOTIDE SEQUENCE</scope>
</reference>
<dbReference type="PANTHER" id="PTHR13225:SF3">
    <property type="entry name" value="UPF0489 PROTEIN C5ORF22"/>
    <property type="match status" value="1"/>
</dbReference>
<accession>A0AAD2FML6</accession>
<dbReference type="Pfam" id="PF12640">
    <property type="entry name" value="UPF0489"/>
    <property type="match status" value="1"/>
</dbReference>